<feature type="compositionally biased region" description="Basic and acidic residues" evidence="1">
    <location>
        <begin position="684"/>
        <end position="695"/>
    </location>
</feature>
<feature type="region of interest" description="Disordered" evidence="1">
    <location>
        <begin position="783"/>
        <end position="812"/>
    </location>
</feature>
<feature type="compositionally biased region" description="Polar residues" evidence="1">
    <location>
        <begin position="801"/>
        <end position="811"/>
    </location>
</feature>
<gene>
    <name evidence="2" type="ORF">MNB_SV-8-324</name>
</gene>
<dbReference type="SUPFAM" id="SSF103247">
    <property type="entry name" value="TT1751-like"/>
    <property type="match status" value="4"/>
</dbReference>
<proteinExistence type="predicted"/>
<dbReference type="AlphaFoldDB" id="A0A1W1BPE5"/>
<feature type="region of interest" description="Disordered" evidence="1">
    <location>
        <begin position="684"/>
        <end position="744"/>
    </location>
</feature>
<evidence type="ECO:0000313" key="2">
    <source>
        <dbReference type="EMBL" id="SFV55366.1"/>
    </source>
</evidence>
<accession>A0A1W1BPE5</accession>
<protein>
    <submittedName>
        <fullName evidence="2">Type II/IV secretion system secretin RcpA/CpaC, associated with Flp pilus assembly</fullName>
    </submittedName>
</protein>
<feature type="compositionally biased region" description="Low complexity" evidence="1">
    <location>
        <begin position="709"/>
        <end position="727"/>
    </location>
</feature>
<organism evidence="2">
    <name type="scientific">hydrothermal vent metagenome</name>
    <dbReference type="NCBI Taxonomy" id="652676"/>
    <lineage>
        <taxon>unclassified sequences</taxon>
        <taxon>metagenomes</taxon>
        <taxon>ecological metagenomes</taxon>
    </lineage>
</organism>
<sequence>MHTLKKIILHSLLLFIPSLLLATIPQTINTTAASEKDSLAVFYTIEGNIQDKYNAFVEEKLKTIGFNLTDPHKRVNDQYKAKYGSTVLDVLSFMPVVNDEAILPLLNIDPRIAGFGPFNMLITKKLDENKTHVGHLMPKVMLDILGIKDQEVREKFTATFKSLDALIEKDLGGEKSYIAVKKLPEKTMMNFEYEFEIPDDMEDFIDEFQNKFELAFIDKKYLIAGYHNFIDATDDAEDILEGYDAFWTYSLCHLEFSYNMFDNKDAHPEAGLFAPCTMYMYIKKGSNKLVVGMYRLHNWTDTLGITDAKRVALVEKLDKEIPEILTSLGMKAIANVNTLAQKETHESPTQTKVAATTTNVPNIHAKVTNTAPKGTLALMYTLKGENVEKKYNKIIEEDLKKINFKVTDPHLRVNDQYKKKYGSTVLDLLSFLSVANDKMILPLLNIDPRIASTAPFNMLIQKKLDEKVTHVGHLVPAAFLDMIGIKDQKVRDTFTASFAPLNAKLEEKFKENGIEYTKSYLPYKKLPQTRMMNFEYKFEIPDDLEDFIDEFQNKFELAFIGKQYLIAGYHNFMDATDDAEDILEEYDAFWTYSLCHLEFSYNMFDNKGAQPNAGLFAPCTMYMYIKKGSNKLVVGMLRLHNWSDTLGITDKKRVALVNKLDNEIPEILTSLGMKAITNVNPLKETPKALPKKESPKTPNPVKVTLTPVKTASKQKQKSATQQHTATSPTRQKASKEKNASIKIETGGDTVEITIPTPPKVPSVIQVRTITNGEVNGDTRSIKFSKRVPPNYVPPEKRTQEAKPQNTDTNIGGVNKGKISAYLRGRFMDVKAAKAKLKEAGFEIVATTPVDKKGKLVSIVFTDKALIKMASKPNRGFMASLRLLVNKKDNHISITNPLYMAKAFMQQDFDEKKAKATLAKLTAVFKGMLNSKDMLKFQLLPKYQFMSGMPHYEEMTVVARGDDLLSKIKNNKKVVFSQKLENGATLIGVKLGKRTSKFTGRIGTNNAALLPYPVLIENGEAKILDPKYYISVMYPLLQMSEFMTIATVPGAVIKDCERVFK</sequence>
<dbReference type="Gene3D" id="3.30.310.70">
    <property type="entry name" value="TT1751-like domain"/>
    <property type="match status" value="3"/>
</dbReference>
<reference evidence="2" key="1">
    <citation type="submission" date="2016-10" db="EMBL/GenBank/DDBJ databases">
        <authorList>
            <person name="de Groot N.N."/>
        </authorList>
    </citation>
    <scope>NUCLEOTIDE SEQUENCE</scope>
</reference>
<dbReference type="InterPro" id="IPR035923">
    <property type="entry name" value="TT1751-like_sf"/>
</dbReference>
<evidence type="ECO:0000256" key="1">
    <source>
        <dbReference type="SAM" id="MobiDB-lite"/>
    </source>
</evidence>
<dbReference type="EMBL" id="FPHD01000029">
    <property type="protein sequence ID" value="SFV55366.1"/>
    <property type="molecule type" value="Genomic_DNA"/>
</dbReference>
<name>A0A1W1BPE5_9ZZZZ</name>